<gene>
    <name evidence="6" type="ORF">N1027_07390</name>
</gene>
<proteinExistence type="predicted"/>
<dbReference type="InterPro" id="IPR013320">
    <property type="entry name" value="ConA-like_dom_sf"/>
</dbReference>
<comment type="caution">
    <text evidence="6">The sequence shown here is derived from an EMBL/GenBank/DDBJ whole genome shotgun (WGS) entry which is preliminary data.</text>
</comment>
<dbReference type="Pfam" id="PF14200">
    <property type="entry name" value="RicinB_lectin_2"/>
    <property type="match status" value="1"/>
</dbReference>
<dbReference type="RefSeq" id="WP_259506601.1">
    <property type="nucleotide sequence ID" value="NZ_JANLCM010000001.1"/>
</dbReference>
<dbReference type="SUPFAM" id="SSF49899">
    <property type="entry name" value="Concanavalin A-like lectins/glucanases"/>
    <property type="match status" value="1"/>
</dbReference>
<dbReference type="EMBL" id="JANLCM010000001">
    <property type="protein sequence ID" value="MCS5717958.1"/>
    <property type="molecule type" value="Genomic_DNA"/>
</dbReference>
<feature type="domain" description="LamG-like jellyroll fold" evidence="5">
    <location>
        <begin position="599"/>
        <end position="736"/>
    </location>
</feature>
<reference evidence="6" key="1">
    <citation type="submission" date="2022-08" db="EMBL/GenBank/DDBJ databases">
        <authorList>
            <person name="Deng Y."/>
            <person name="Han X.-F."/>
            <person name="Zhang Y.-Q."/>
        </authorList>
    </citation>
    <scope>NUCLEOTIDE SEQUENCE</scope>
    <source>
        <strain evidence="6">CPCC 205763</strain>
    </source>
</reference>
<keyword evidence="1 4" id="KW-0732">Signal</keyword>
<organism evidence="6 7">
    <name type="scientific">Herbiconiux aconitum</name>
    <dbReference type="NCBI Taxonomy" id="2970913"/>
    <lineage>
        <taxon>Bacteria</taxon>
        <taxon>Bacillati</taxon>
        <taxon>Actinomycetota</taxon>
        <taxon>Actinomycetes</taxon>
        <taxon>Micrococcales</taxon>
        <taxon>Microbacteriaceae</taxon>
        <taxon>Herbiconiux</taxon>
    </lineage>
</organism>
<accession>A0ABT2GP00</accession>
<feature type="compositionally biased region" description="Low complexity" evidence="3">
    <location>
        <begin position="779"/>
        <end position="794"/>
    </location>
</feature>
<evidence type="ECO:0000256" key="1">
    <source>
        <dbReference type="ARBA" id="ARBA00022729"/>
    </source>
</evidence>
<keyword evidence="7" id="KW-1185">Reference proteome</keyword>
<evidence type="ECO:0000313" key="6">
    <source>
        <dbReference type="EMBL" id="MCS5717958.1"/>
    </source>
</evidence>
<evidence type="ECO:0000259" key="5">
    <source>
        <dbReference type="SMART" id="SM00560"/>
    </source>
</evidence>
<evidence type="ECO:0000256" key="4">
    <source>
        <dbReference type="SAM" id="SignalP"/>
    </source>
</evidence>
<protein>
    <submittedName>
        <fullName evidence="6">RICIN domain-containing protein</fullName>
    </submittedName>
</protein>
<dbReference type="Gene3D" id="2.60.120.200">
    <property type="match status" value="1"/>
</dbReference>
<evidence type="ECO:0000256" key="3">
    <source>
        <dbReference type="SAM" id="MobiDB-lite"/>
    </source>
</evidence>
<dbReference type="Gene3D" id="2.80.10.50">
    <property type="match status" value="1"/>
</dbReference>
<feature type="region of interest" description="Disordered" evidence="3">
    <location>
        <begin position="762"/>
        <end position="794"/>
    </location>
</feature>
<dbReference type="SMART" id="SM00560">
    <property type="entry name" value="LamGL"/>
    <property type="match status" value="1"/>
</dbReference>
<evidence type="ECO:0000313" key="7">
    <source>
        <dbReference type="Proteomes" id="UP001165584"/>
    </source>
</evidence>
<dbReference type="PROSITE" id="PS50231">
    <property type="entry name" value="RICIN_B_LECTIN"/>
    <property type="match status" value="1"/>
</dbReference>
<dbReference type="Gene3D" id="3.20.20.80">
    <property type="entry name" value="Glycosidases"/>
    <property type="match status" value="1"/>
</dbReference>
<dbReference type="InterPro" id="IPR000772">
    <property type="entry name" value="Ricin_B_lectin"/>
</dbReference>
<feature type="signal peptide" evidence="4">
    <location>
        <begin position="1"/>
        <end position="26"/>
    </location>
</feature>
<sequence>MKATSVLAALAAAVAGATIGAPAAQAAPTAANTVVVHADQAFRPVTHLASGSLYGIADADSPSSELISAIKPHTFIQMPFGGKQQPTGDIGDTWKVAADHGANVVIRLSDYYAGWPYQFDWATWDQMVTDQVAKAKAAGITNLAAWAPWNESTGTWNAAKNGSFEDFWVHTYRLIRSLDPTTPIQGPSYSDDISEARQFFTVAKATDTLPDILAWHELIRSSKIVGDLATINGILSDLGIDQRPISIEEYAAPAEAGIPGSLVGYISKFERLGIHDAELPFWNQSGTLGDLLTKRDGVPNGAYWMYTWYADMSGDMVSTTPPGNTNFDATASVTSDKNQVEIVTGGNSGSTAVTVDGLDQLPVAASGAVNVKLEYTPSYGRTVAVAGPITVSNTTYQVGADGSISVPITMNPAYGYHIVVTPAGSSDDLSGGYTVTNVNSGLALDTADAAPAAGTLVKQRTVAESGTQNWNLVAAGSGLYKIVNATSGLVLAMQTVDTKNNTKVVVAADAGTDDQLWQPIPDGAGSYRLGNYATGRVLAVDGMSKDDGAQVVQWLDGNPSSSCTAAGPRQPGKLGTAVNFCGTNAYVALPTGAVSSLTGDFSVSAWVNPASNASWQRVFDIGTGSQRSMFLTVNDGSNLRFVITNNGAGGEQKLISNAGTLPLNKWSLVTVSVSGTTGKLYVGSQLVATNTGMTVHPSDFGQSAQNYLGKSQYSSDPAFNGLVDDFNIYNRALTADEVLNLSTGVAGTGNVVKYSFDENTGASVPDSSGAARNGTIVNGTSSGDGTNATTTSTDAQTADHFWKLTPVVVETPDTEKPKATLVTPTTAGPFSSLALQVDATDDRGLKRIVANIYKDGTLVKSTQSAVADGALTGSHLATVTLPDGNYTIKYNAEDLAGNIASTGTFAVTLDATAPTVTVKTGDSFTVGADGVYDQVSYKLNDGGQIDKITINGVVKDLTNNAWSDVNFIKPGVFGAVKGANTLVVYDVAGNTTTVQFSLN</sequence>
<dbReference type="Proteomes" id="UP001165584">
    <property type="component" value="Unassembled WGS sequence"/>
</dbReference>
<dbReference type="InterPro" id="IPR006558">
    <property type="entry name" value="LamG-like"/>
</dbReference>
<evidence type="ECO:0000256" key="2">
    <source>
        <dbReference type="ARBA" id="ARBA00023157"/>
    </source>
</evidence>
<dbReference type="InterPro" id="IPR035992">
    <property type="entry name" value="Ricin_B-like_lectins"/>
</dbReference>
<dbReference type="SUPFAM" id="SSF51445">
    <property type="entry name" value="(Trans)glycosidases"/>
    <property type="match status" value="1"/>
</dbReference>
<dbReference type="CDD" id="cd00161">
    <property type="entry name" value="beta-trefoil_Ricin-like"/>
    <property type="match status" value="1"/>
</dbReference>
<name>A0ABT2GP00_9MICO</name>
<dbReference type="Pfam" id="PF13385">
    <property type="entry name" value="Laminin_G_3"/>
    <property type="match status" value="1"/>
</dbReference>
<keyword evidence="2" id="KW-1015">Disulfide bond</keyword>
<dbReference type="SUPFAM" id="SSF50370">
    <property type="entry name" value="Ricin B-like lectins"/>
    <property type="match status" value="1"/>
</dbReference>
<dbReference type="InterPro" id="IPR017853">
    <property type="entry name" value="GH"/>
</dbReference>
<feature type="chain" id="PRO_5046506698" evidence="4">
    <location>
        <begin position="27"/>
        <end position="999"/>
    </location>
</feature>